<dbReference type="EMBL" id="JAECZB010000102">
    <property type="protein sequence ID" value="MBH8555953.1"/>
    <property type="molecule type" value="Genomic_DNA"/>
</dbReference>
<dbReference type="Pfam" id="PF00535">
    <property type="entry name" value="Glycos_transf_2"/>
    <property type="match status" value="1"/>
</dbReference>
<feature type="domain" description="Glycosyltransferase 2-like" evidence="1">
    <location>
        <begin position="13"/>
        <end position="136"/>
    </location>
</feature>
<proteinExistence type="predicted"/>
<evidence type="ECO:0000313" key="2">
    <source>
        <dbReference type="EMBL" id="MBH8555953.1"/>
    </source>
</evidence>
<dbReference type="Proteomes" id="UP000599391">
    <property type="component" value="Unassembled WGS sequence"/>
</dbReference>
<evidence type="ECO:0000313" key="3">
    <source>
        <dbReference type="Proteomes" id="UP000599391"/>
    </source>
</evidence>
<dbReference type="Gene3D" id="3.90.550.10">
    <property type="entry name" value="Spore Coat Polysaccharide Biosynthesis Protein SpsA, Chain A"/>
    <property type="match status" value="1"/>
</dbReference>
<comment type="caution">
    <text evidence="2">The sequence shown here is derived from an EMBL/GenBank/DDBJ whole genome shotgun (WGS) entry which is preliminary data.</text>
</comment>
<dbReference type="InterPro" id="IPR001173">
    <property type="entry name" value="Glyco_trans_2-like"/>
</dbReference>
<dbReference type="RefSeq" id="WP_214442156.1">
    <property type="nucleotide sequence ID" value="NZ_JAECZB010000102.1"/>
</dbReference>
<dbReference type="AlphaFoldDB" id="A0A8J7HI20"/>
<keyword evidence="3" id="KW-1185">Reference proteome</keyword>
<protein>
    <submittedName>
        <fullName evidence="2">Glycosyltransferase family 2 protein</fullName>
    </submittedName>
</protein>
<dbReference type="PANTHER" id="PTHR43685">
    <property type="entry name" value="GLYCOSYLTRANSFERASE"/>
    <property type="match status" value="1"/>
</dbReference>
<name>A0A8J7HI20_9CYAN</name>
<dbReference type="InterPro" id="IPR029044">
    <property type="entry name" value="Nucleotide-diphossugar_trans"/>
</dbReference>
<dbReference type="InterPro" id="IPR050834">
    <property type="entry name" value="Glycosyltransf_2"/>
</dbReference>
<accession>A0A8J7HI20</accession>
<reference evidence="2 3" key="1">
    <citation type="journal article" date="2021" name="Int. J. Syst. Evol. Microbiol.">
        <title>Amazonocrinis nigriterrae gen. nov., sp. nov., Atlanticothrix silvestris gen. nov., sp. nov. and Dendronalium phyllosphericum gen. nov., sp. nov., nostocacean cyanobacteria from Brazilian environments.</title>
        <authorList>
            <person name="Alvarenga D.O."/>
            <person name="Andreote A.P.D."/>
            <person name="Branco L.H.Z."/>
            <person name="Delbaje E."/>
            <person name="Cruz R.B."/>
            <person name="Varani A.M."/>
            <person name="Fiore M.F."/>
        </authorList>
    </citation>
    <scope>NUCLEOTIDE SEQUENCE [LARGE SCALE GENOMIC DNA]</scope>
    <source>
        <strain evidence="2 3">CENA357</strain>
    </source>
</reference>
<sequence>MSNNVQLSEPLVSVVIPTYNRPEYLKQAIASAVKQTYQNIEIIVSDNCSLENPQAIVESFQDPRIKFWRQQQNIGMLANQMSAFNMAQGKYLASLHDDDMWNEDFLAKLVPHLEADSRLILAFCDQYIIDAKSKINYAATEENTRSYKRDTLAQGIYQNFCQIGLVDKSIPAAAACVIRNDFIDWDSIPSEVGGMWDLYLTYLCCVSGRGAYYYPERLTRYRNHEQTDTMLSGSRNVQAKIRKAKSEMFCYQIFAEDLRLRKFRPYFQQKYLEAHTTLGIGLLRNKQIAAARPYLWQALSQQKFNLRTLVALTISFTPQLLANQFLGVSKNI</sequence>
<gene>
    <name evidence="2" type="ORF">I8751_27160</name>
</gene>
<organism evidence="2 3">
    <name type="scientific">Atlanticothrix silvestris CENA357</name>
    <dbReference type="NCBI Taxonomy" id="1725252"/>
    <lineage>
        <taxon>Bacteria</taxon>
        <taxon>Bacillati</taxon>
        <taxon>Cyanobacteriota</taxon>
        <taxon>Cyanophyceae</taxon>
        <taxon>Nostocales</taxon>
        <taxon>Nodulariaceae</taxon>
        <taxon>Atlanticothrix</taxon>
        <taxon>Atlanticothrix silvestris</taxon>
    </lineage>
</organism>
<evidence type="ECO:0000259" key="1">
    <source>
        <dbReference type="Pfam" id="PF00535"/>
    </source>
</evidence>
<dbReference type="PANTHER" id="PTHR43685:SF2">
    <property type="entry name" value="GLYCOSYLTRANSFERASE 2-LIKE DOMAIN-CONTAINING PROTEIN"/>
    <property type="match status" value="1"/>
</dbReference>
<dbReference type="SUPFAM" id="SSF53448">
    <property type="entry name" value="Nucleotide-diphospho-sugar transferases"/>
    <property type="match status" value="1"/>
</dbReference>